<dbReference type="GO" id="GO:0008124">
    <property type="term" value="F:4-alpha-hydroxytetrahydrobiopterin dehydratase activity"/>
    <property type="evidence" value="ECO:0007669"/>
    <property type="project" value="UniProtKB-EC"/>
</dbReference>
<dbReference type="HAMAP" id="MF_00434">
    <property type="entry name" value="Pterin_4_alpha"/>
    <property type="match status" value="1"/>
</dbReference>
<dbReference type="Proteomes" id="UP001487740">
    <property type="component" value="Unassembled WGS sequence"/>
</dbReference>
<evidence type="ECO:0000256" key="3">
    <source>
        <dbReference type="ARBA" id="ARBA00013252"/>
    </source>
</evidence>
<dbReference type="InterPro" id="IPR001533">
    <property type="entry name" value="Pterin_deHydtase"/>
</dbReference>
<accession>A0AAW0V3I9</accession>
<evidence type="ECO:0000256" key="5">
    <source>
        <dbReference type="ARBA" id="ARBA00030497"/>
    </source>
</evidence>
<dbReference type="GO" id="GO:0006729">
    <property type="term" value="P:tetrahydrobiopterin biosynthetic process"/>
    <property type="evidence" value="ECO:0007669"/>
    <property type="project" value="InterPro"/>
</dbReference>
<sequence length="133" mass="14948">MAVYTRLLGRTAALGPGLRPSLLSTLSVRTMATKLQKLTDEERTVELPALVAAGWVMVEGRDAITKTFTFQNFNEAWGWMSCVALQSEKKNHHPEWSNVYNRVEVIWSTHDCGGLSRKDIILATFCDKAYTNN</sequence>
<gene>
    <name evidence="6" type="ORF">O3P69_007297</name>
</gene>
<dbReference type="SUPFAM" id="SSF55248">
    <property type="entry name" value="PCD-like"/>
    <property type="match status" value="1"/>
</dbReference>
<dbReference type="EC" id="4.2.1.96" evidence="3"/>
<proteinExistence type="inferred from homology"/>
<dbReference type="CDD" id="cd00914">
    <property type="entry name" value="PCD_DCoH_subfamily_b"/>
    <property type="match status" value="1"/>
</dbReference>
<evidence type="ECO:0000256" key="2">
    <source>
        <dbReference type="ARBA" id="ARBA00006472"/>
    </source>
</evidence>
<dbReference type="Gene3D" id="3.30.1360.20">
    <property type="entry name" value="Transcriptional coactivator/pterin dehydratase"/>
    <property type="match status" value="1"/>
</dbReference>
<dbReference type="InterPro" id="IPR036428">
    <property type="entry name" value="PCD_sf"/>
</dbReference>
<protein>
    <recommendedName>
        <fullName evidence="3">4a-hydroxytetrahydrobiopterin dehydratase</fullName>
        <ecNumber evidence="3">4.2.1.96</ecNumber>
    </recommendedName>
    <alternativeName>
        <fullName evidence="5">4-alpha-hydroxy-tetrahydropterin dehydratase</fullName>
    </alternativeName>
</protein>
<comment type="caution">
    <text evidence="6">The sequence shown here is derived from an EMBL/GenBank/DDBJ whole genome shotgun (WGS) entry which is preliminary data.</text>
</comment>
<name>A0AAW0V3I9_SCYPA</name>
<dbReference type="AlphaFoldDB" id="A0AAW0V3I9"/>
<organism evidence="6 7">
    <name type="scientific">Scylla paramamosain</name>
    <name type="common">Mud crab</name>
    <dbReference type="NCBI Taxonomy" id="85552"/>
    <lineage>
        <taxon>Eukaryota</taxon>
        <taxon>Metazoa</taxon>
        <taxon>Ecdysozoa</taxon>
        <taxon>Arthropoda</taxon>
        <taxon>Crustacea</taxon>
        <taxon>Multicrustacea</taxon>
        <taxon>Malacostraca</taxon>
        <taxon>Eumalacostraca</taxon>
        <taxon>Eucarida</taxon>
        <taxon>Decapoda</taxon>
        <taxon>Pleocyemata</taxon>
        <taxon>Brachyura</taxon>
        <taxon>Eubrachyura</taxon>
        <taxon>Portunoidea</taxon>
        <taxon>Portunidae</taxon>
        <taxon>Portuninae</taxon>
        <taxon>Scylla</taxon>
    </lineage>
</organism>
<dbReference type="PANTHER" id="PTHR12599">
    <property type="entry name" value="PTERIN-4-ALPHA-CARBINOLAMINE DEHYDRATASE"/>
    <property type="match status" value="1"/>
</dbReference>
<dbReference type="NCBIfam" id="NF002018">
    <property type="entry name" value="PRK00823.1-3"/>
    <property type="match status" value="1"/>
</dbReference>
<reference evidence="6 7" key="1">
    <citation type="submission" date="2023-03" db="EMBL/GenBank/DDBJ databases">
        <title>High-quality genome of Scylla paramamosain provides insights in environmental adaptation.</title>
        <authorList>
            <person name="Zhang L."/>
        </authorList>
    </citation>
    <scope>NUCLEOTIDE SEQUENCE [LARGE SCALE GENOMIC DNA]</scope>
    <source>
        <strain evidence="6">LZ_2023a</strain>
        <tissue evidence="6">Muscle</tissue>
    </source>
</reference>
<dbReference type="Pfam" id="PF01329">
    <property type="entry name" value="Pterin_4a"/>
    <property type="match status" value="1"/>
</dbReference>
<dbReference type="EMBL" id="JARAKH010000002">
    <property type="protein sequence ID" value="KAK8406584.1"/>
    <property type="molecule type" value="Genomic_DNA"/>
</dbReference>
<comment type="similarity">
    <text evidence="2">Belongs to the pterin-4-alpha-carbinolamine dehydratase family.</text>
</comment>
<comment type="catalytic activity">
    <reaction evidence="1">
        <text>(4aS,6R)-4a-hydroxy-L-erythro-5,6,7,8-tetrahydrobiopterin = (6R)-L-erythro-6,7-dihydrobiopterin + H2O</text>
        <dbReference type="Rhea" id="RHEA:11920"/>
        <dbReference type="ChEBI" id="CHEBI:15377"/>
        <dbReference type="ChEBI" id="CHEBI:15642"/>
        <dbReference type="ChEBI" id="CHEBI:43120"/>
        <dbReference type="EC" id="4.2.1.96"/>
    </reaction>
</comment>
<evidence type="ECO:0000313" key="7">
    <source>
        <dbReference type="Proteomes" id="UP001487740"/>
    </source>
</evidence>
<evidence type="ECO:0000256" key="1">
    <source>
        <dbReference type="ARBA" id="ARBA00001554"/>
    </source>
</evidence>
<evidence type="ECO:0000256" key="4">
    <source>
        <dbReference type="ARBA" id="ARBA00023239"/>
    </source>
</evidence>
<evidence type="ECO:0000313" key="6">
    <source>
        <dbReference type="EMBL" id="KAK8406584.1"/>
    </source>
</evidence>
<keyword evidence="4" id="KW-0456">Lyase</keyword>
<dbReference type="PANTHER" id="PTHR12599:SF0">
    <property type="entry name" value="PTERIN-4-ALPHA-CARBINOLAMINE DEHYDRATASE"/>
    <property type="match status" value="1"/>
</dbReference>
<keyword evidence="7" id="KW-1185">Reference proteome</keyword>